<reference evidence="2" key="4">
    <citation type="submission" date="2025-08" db="UniProtKB">
        <authorList>
            <consortium name="Ensembl"/>
        </authorList>
    </citation>
    <scope>IDENTIFICATION</scope>
</reference>
<proteinExistence type="predicted"/>
<dbReference type="HOGENOM" id="CLU_3142614_0_0_1"/>
<dbReference type="Proteomes" id="UP000005640">
    <property type="component" value="Chromosome 4"/>
</dbReference>
<dbReference type="Ensembl" id="ENST00000509402.1">
    <property type="protein sequence ID" value="ENSP00000426871.1"/>
    <property type="gene ID" value="ENSG00000164089.9"/>
</dbReference>
<feature type="region of interest" description="Disordered" evidence="1">
    <location>
        <begin position="16"/>
        <end position="49"/>
    </location>
</feature>
<dbReference type="UCSC" id="uc062yxx.1">
    <property type="organism name" value="human"/>
</dbReference>
<dbReference type="GeneTree" id="ENSGT00940000157910"/>
<dbReference type="VEuPathDB" id="HostDB:ENSG00000164089"/>
<dbReference type="EMBL" id="AC097473">
    <property type="status" value="NOT_ANNOTATED_CDS"/>
    <property type="molecule type" value="Genomic_DNA"/>
</dbReference>
<reference evidence="2 3" key="3">
    <citation type="journal article" date="2005" name="Nature">
        <title>Generation and annotation of the DNA sequences of human chromosomes 2 and 4.</title>
        <authorList>
            <person name="Hillier L.W."/>
            <person name="Graves T.A."/>
            <person name="Fulton R.S."/>
            <person name="Fulton L.A."/>
            <person name="Pepin K.H."/>
            <person name="Minx P."/>
            <person name="Wagner-McPherson C."/>
            <person name="Layman D."/>
            <person name="Wylie K."/>
            <person name="Sekhon M."/>
            <person name="Becker M.C."/>
            <person name="Fewell G.A."/>
            <person name="Delehaunty K.D."/>
            <person name="Miner T.L."/>
            <person name="Nash W.E."/>
            <person name="Kremitzki C."/>
            <person name="Oddy L."/>
            <person name="Du H."/>
            <person name="Sun H."/>
            <person name="Bradshaw-Cordum H."/>
            <person name="Ali J."/>
            <person name="Carter J."/>
            <person name="Cordes M."/>
            <person name="Harris A."/>
            <person name="Isak A."/>
            <person name="van Brunt A."/>
            <person name="Nguyen C."/>
            <person name="Du F."/>
            <person name="Courtney L."/>
            <person name="Kalicki J."/>
            <person name="Ozersky P."/>
            <person name="Abbott S."/>
            <person name="Armstrong J."/>
            <person name="Belter E.A."/>
            <person name="Caruso L."/>
            <person name="Cedroni M."/>
            <person name="Cotton M."/>
            <person name="Davidson T."/>
            <person name="Desai A."/>
            <person name="Elliott G."/>
            <person name="Erb T."/>
            <person name="Fronick C."/>
            <person name="Gaige T."/>
            <person name="Haakenson W."/>
            <person name="Haglund K."/>
            <person name="Holmes A."/>
            <person name="Harkins R."/>
            <person name="Kim K."/>
            <person name="Kruchowski S.S."/>
            <person name="Strong C.M."/>
            <person name="Grewal N."/>
            <person name="Goyea E."/>
            <person name="Hou S."/>
            <person name="Levy A."/>
            <person name="Martinka S."/>
            <person name="Mead K."/>
            <person name="McLellan M.D."/>
            <person name="Meyer R."/>
            <person name="Randall-Maher J."/>
            <person name="Tomlinson C."/>
            <person name="Dauphin-Kohlberg S."/>
            <person name="Kozlowicz-Reilly A."/>
            <person name="Shah N."/>
            <person name="Swearengen-Shahid S."/>
            <person name="Snider J."/>
            <person name="Strong J.T."/>
            <person name="Thompson J."/>
            <person name="Yoakum M."/>
            <person name="Leonard S."/>
            <person name="Pearman C."/>
            <person name="Trani L."/>
            <person name="Radionenko M."/>
            <person name="Waligorski J.E."/>
            <person name="Wang C."/>
            <person name="Rock S.M."/>
            <person name="Tin-Wollam A.M."/>
            <person name="Maupin R."/>
            <person name="Latreille P."/>
            <person name="Wendl M.C."/>
            <person name="Yang S.P."/>
            <person name="Pohl C."/>
            <person name="Wallis J.W."/>
            <person name="Spieth J."/>
            <person name="Bieri T.A."/>
            <person name="Berkowicz N."/>
            <person name="Nelson J.O."/>
            <person name="Osborne J."/>
            <person name="Ding L."/>
            <person name="Meyer R."/>
            <person name="Sabo A."/>
            <person name="Shotland Y."/>
            <person name="Sinha P."/>
            <person name="Wohldmann P.E."/>
            <person name="Cook L.L."/>
            <person name="Hickenbotham M.T."/>
            <person name="Eldred J."/>
            <person name="Williams D."/>
            <person name="Jones T.A."/>
            <person name="She X."/>
            <person name="Ciccarelli F.D."/>
            <person name="Izaurralde E."/>
            <person name="Taylor J."/>
            <person name="Schmutz J."/>
            <person name="Myers R.M."/>
            <person name="Cox D.R."/>
            <person name="Huang X."/>
            <person name="McPherson J.D."/>
            <person name="Mardis E.R."/>
            <person name="Clifton S.W."/>
            <person name="Warren W.C."/>
            <person name="Chinwalla A.T."/>
            <person name="Eddy S.R."/>
            <person name="Marra M.A."/>
            <person name="Ovcharenko I."/>
            <person name="Furey T.S."/>
            <person name="Miller W."/>
            <person name="Eichler E.E."/>
            <person name="Bork P."/>
            <person name="Suyama M."/>
            <person name="Torrents D."/>
            <person name="Waterston R.H."/>
            <person name="Wilson R.K."/>
        </authorList>
    </citation>
    <scope>NUCLEOTIDE SEQUENCE [LARGE SCALE GENOMIC DNA]</scope>
</reference>
<evidence type="ECO:0000313" key="2">
    <source>
        <dbReference type="Ensembl" id="ENSP00000426871.1"/>
    </source>
</evidence>
<keyword evidence="3" id="KW-1185">Reference proteome</keyword>
<dbReference type="OrthoDB" id="10261433at2759"/>
<dbReference type="HGNC" id="HGNC:14404">
    <property type="gene designation" value="ETNPPL"/>
</dbReference>
<sequence>MCELYSKRDTLGLRKKHIGGTLSPRSGQSCPETDGTAKYKFSIPPRQHC</sequence>
<evidence type="ECO:0000313" key="3">
    <source>
        <dbReference type="Proteomes" id="UP000005640"/>
    </source>
</evidence>
<gene>
    <name evidence="2" type="primary">ETNPPL</name>
</gene>
<organism evidence="2 3">
    <name type="scientific">Homo sapiens</name>
    <name type="common">Human</name>
    <dbReference type="NCBI Taxonomy" id="9606"/>
    <lineage>
        <taxon>Eukaryota</taxon>
        <taxon>Metazoa</taxon>
        <taxon>Chordata</taxon>
        <taxon>Craniata</taxon>
        <taxon>Vertebrata</taxon>
        <taxon>Euteleostomi</taxon>
        <taxon>Mammalia</taxon>
        <taxon>Eutheria</taxon>
        <taxon>Euarchontoglires</taxon>
        <taxon>Primates</taxon>
        <taxon>Haplorrhini</taxon>
        <taxon>Catarrhini</taxon>
        <taxon>Hominidae</taxon>
        <taxon>Homo</taxon>
    </lineage>
</organism>
<dbReference type="ExpressionAtlas" id="D6RE94">
    <property type="expression patterns" value="baseline and differential"/>
</dbReference>
<reference evidence="2 3" key="1">
    <citation type="journal article" date="2001" name="Nature">
        <title>Initial sequencing and analysis of the human genome.</title>
        <authorList>
            <consortium name="International Human Genome Sequencing Consortium"/>
            <person name="Lander E.S."/>
            <person name="Linton L.M."/>
            <person name="Birren B."/>
            <person name="Nusbaum C."/>
            <person name="Zody M.C."/>
            <person name="Baldwin J."/>
            <person name="Devon K."/>
            <person name="Dewar K."/>
            <person name="Doyle M."/>
            <person name="FitzHugh W."/>
            <person name="Funke R."/>
            <person name="Gage D."/>
            <person name="Harris K."/>
            <person name="Heaford A."/>
            <person name="Howland J."/>
            <person name="Kann L."/>
            <person name="Lehoczky J."/>
            <person name="LeVine R."/>
            <person name="McEwan P."/>
            <person name="McKernan K."/>
            <person name="Meldrim J."/>
            <person name="Mesirov J.P."/>
            <person name="Miranda C."/>
            <person name="Morris W."/>
            <person name="Naylor J."/>
            <person name="Raymond C."/>
            <person name="Rosetti M."/>
            <person name="Santos R."/>
            <person name="Sheridan A."/>
            <person name="Sougnez C."/>
            <person name="Stange-Thomann N."/>
            <person name="Stojanovic N."/>
            <person name="Subramanian A."/>
            <person name="Wyman D."/>
            <person name="Rogers J."/>
            <person name="Sulston J."/>
            <person name="Ainscough R."/>
            <person name="Beck S."/>
            <person name="Bentley D."/>
            <person name="Burton J."/>
            <person name="Clee C."/>
            <person name="Carter N."/>
            <person name="Coulson A."/>
            <person name="Deadman R."/>
            <person name="Deloukas P."/>
            <person name="Dunham A."/>
            <person name="Dunham I."/>
            <person name="Durbin R."/>
            <person name="French L."/>
            <person name="Grafham D."/>
            <person name="Gregory S."/>
            <person name="Hubbard T."/>
            <person name="Humphray S."/>
            <person name="Hunt A."/>
            <person name="Jones M."/>
            <person name="Lloyd C."/>
            <person name="McMurray A."/>
            <person name="Matthews L."/>
            <person name="Mercer S."/>
            <person name="Milne S."/>
            <person name="Mullikin J.C."/>
            <person name="Mungall A."/>
            <person name="Plumb R."/>
            <person name="Ross M."/>
            <person name="Shownkeen R."/>
            <person name="Sims S."/>
            <person name="Waterston R.H."/>
            <person name="Wilson R.K."/>
            <person name="Hillier L.W."/>
            <person name="McPherson J.D."/>
            <person name="Marra M.A."/>
            <person name="Mardis E.R."/>
            <person name="Fulton L.A."/>
            <person name="Chinwalla A.T."/>
            <person name="Pepin K.H."/>
            <person name="Gish W.R."/>
            <person name="Chissoe S.L."/>
            <person name="Wendl M.C."/>
            <person name="Delehaunty K.D."/>
            <person name="Miner T.L."/>
            <person name="Delehaunty A."/>
            <person name="Kramer J.B."/>
            <person name="Cook L.L."/>
            <person name="Fulton R.S."/>
            <person name="Johnson D.L."/>
            <person name="Minx P.J."/>
            <person name="Clifton S.W."/>
            <person name="Hawkins T."/>
            <person name="Branscomb E."/>
            <person name="Predki P."/>
            <person name="Richardson P."/>
            <person name="Wenning S."/>
            <person name="Slezak T."/>
            <person name="Doggett N."/>
            <person name="Cheng J.F."/>
            <person name="Olsen A."/>
            <person name="Lucas S."/>
            <person name="Elkin C."/>
            <person name="Uberbacher E."/>
            <person name="Frazier M."/>
            <person name="Gibbs R.A."/>
            <person name="Muzny D.M."/>
            <person name="Scherer S.E."/>
            <person name="Bouck J.B."/>
            <person name="Sodergren E.J."/>
            <person name="Worley K.C."/>
            <person name="Rives C.M."/>
            <person name="Gorrell J.H."/>
            <person name="Metzker M.L."/>
            <person name="Naylor S.L."/>
            <person name="Kucherlapati R.S."/>
            <person name="Nelson D.L."/>
            <person name="Weinstock G.M."/>
            <person name="Sakaki Y."/>
            <person name="Fujiyama A."/>
            <person name="Hattori M."/>
            <person name="Yada T."/>
            <person name="Toyoda A."/>
            <person name="Itoh T."/>
            <person name="Kawagoe C."/>
            <person name="Watanabe H."/>
            <person name="Totoki Y."/>
            <person name="Taylor T."/>
            <person name="Weissenbach J."/>
            <person name="Heilig R."/>
            <person name="Saurin W."/>
            <person name="Artiguenave F."/>
            <person name="Brottier P."/>
            <person name="Bruls T."/>
            <person name="Pelletier E."/>
            <person name="Robert C."/>
            <person name="Wincker P."/>
            <person name="Smith D.R."/>
            <person name="Doucette-Stamm L."/>
            <person name="Rubenfield M."/>
            <person name="Weinstock K."/>
            <person name="Lee H.M."/>
            <person name="Dubois J."/>
            <person name="Rosenthal A."/>
            <person name="Platzer M."/>
            <person name="Nyakatura G."/>
            <person name="Taudien S."/>
            <person name="Rump A."/>
            <person name="Yang H."/>
            <person name="Yu J."/>
            <person name="Wang J."/>
            <person name="Huang G."/>
            <person name="Gu J."/>
            <person name="Hood L."/>
            <person name="Rowen L."/>
            <person name="Madan A."/>
            <person name="Qin S."/>
            <person name="Davis R.W."/>
            <person name="Federspiel N.A."/>
            <person name="Abola A.P."/>
            <person name="Proctor M.J."/>
            <person name="Myers R.M."/>
            <person name="Schmutz J."/>
            <person name="Dickson M."/>
            <person name="Grimwood J."/>
            <person name="Cox D.R."/>
            <person name="Olson M.V."/>
            <person name="Kaul R."/>
            <person name="Raymond C."/>
            <person name="Shimizu N."/>
            <person name="Kawasaki K."/>
            <person name="Minoshima S."/>
            <person name="Evans G.A."/>
            <person name="Athanasiou M."/>
            <person name="Schultz R."/>
            <person name="Roe B.A."/>
            <person name="Chen F."/>
            <person name="Pan H."/>
            <person name="Ramser J."/>
            <person name="Lehrach H."/>
            <person name="Reinhardt R."/>
            <person name="McCombie W.R."/>
            <person name="de la Bastide M."/>
            <person name="Dedhia N."/>
            <person name="Blocker H."/>
            <person name="Hornischer K."/>
            <person name="Nordsiek G."/>
            <person name="Agarwala R."/>
            <person name="Aravind L."/>
            <person name="Bailey J.A."/>
            <person name="Bateman A."/>
            <person name="Batzoglou S."/>
            <person name="Birney E."/>
            <person name="Bork P."/>
            <person name="Brown D.G."/>
            <person name="Burge C.B."/>
            <person name="Cerutti L."/>
            <person name="Chen H.C."/>
            <person name="Church D."/>
            <person name="Clamp M."/>
            <person name="Copley R.R."/>
            <person name="Doerks T."/>
            <person name="Eddy S.R."/>
            <person name="Eichler E.E."/>
            <person name="Furey T.S."/>
            <person name="Galagan J."/>
            <person name="Gilbert J.G."/>
            <person name="Harmon C."/>
            <person name="Hayashizaki Y."/>
            <person name="Haussler D."/>
            <person name="Hermjakob H."/>
            <person name="Hokamp K."/>
            <person name="Jang W."/>
            <person name="Johnson L.S."/>
            <person name="Jones T.A."/>
            <person name="Kasif S."/>
            <person name="Kaspryzk A."/>
            <person name="Kennedy S."/>
            <person name="Kent W.J."/>
            <person name="Kitts P."/>
            <person name="Koonin E.V."/>
            <person name="Korf I."/>
            <person name="Kulp D."/>
            <person name="Lancet D."/>
            <person name="Lowe T.M."/>
            <person name="McLysaght A."/>
            <person name="Mikkelsen T."/>
            <person name="Moran J.V."/>
            <person name="Mulder N."/>
            <person name="Pollara V.J."/>
            <person name="Ponting C.P."/>
            <person name="Schuler G."/>
            <person name="Schultz J."/>
            <person name="Slater G."/>
            <person name="Smit A.F."/>
            <person name="Stupka E."/>
            <person name="Szustakowski J."/>
            <person name="Thierry-Mieg D."/>
            <person name="Thierry-Mieg J."/>
            <person name="Wagner L."/>
            <person name="Wallis J."/>
            <person name="Wheeler R."/>
            <person name="Williams A."/>
            <person name="Wolf Y.I."/>
            <person name="Wolfe K.H."/>
            <person name="Yang S.P."/>
            <person name="Yeh R.F."/>
            <person name="Collins F."/>
            <person name="Guyer M.S."/>
            <person name="Peterson J."/>
            <person name="Felsenfeld A."/>
            <person name="Wetterstrand K.A."/>
            <person name="Patrinos A."/>
            <person name="Morgan M.J."/>
            <person name="de Jong P."/>
            <person name="Catanese J.J."/>
            <person name="Osoegawa K."/>
            <person name="Shizuya H."/>
            <person name="Choi S."/>
            <person name="Chen Y.J."/>
        </authorList>
    </citation>
    <scope>NUCLEOTIDE SEQUENCE [LARGE SCALE GENOMIC DNA]</scope>
</reference>
<dbReference type="Ensembl" id="ENST00000509402.1">
    <property type="protein sequence ID" value="ENSP00000426871.1"/>
    <property type="gene ID" value="ENSG00000164089.10"/>
</dbReference>
<dbReference type="OpenTargets" id="ENSG00000164089"/>
<reference evidence="2 3" key="2">
    <citation type="journal article" date="2004" name="Nature">
        <title>Finishing the euchromatic sequence of the human genome.</title>
        <authorList>
            <consortium name="International Human Genome Sequencing Consortium"/>
        </authorList>
    </citation>
    <scope>NUCLEOTIDE SEQUENCE [LARGE SCALE GENOMIC DNA]</scope>
</reference>
<protein>
    <submittedName>
        <fullName evidence="2">Ethanolamine-phosphate phospho-lyase</fullName>
    </submittedName>
</protein>
<reference evidence="2" key="5">
    <citation type="submission" date="2025-09" db="UniProtKB">
        <authorList>
            <consortium name="Ensembl"/>
        </authorList>
    </citation>
    <scope>IDENTIFICATION</scope>
</reference>
<evidence type="ECO:0000256" key="1">
    <source>
        <dbReference type="SAM" id="MobiDB-lite"/>
    </source>
</evidence>
<dbReference type="Bgee" id="ENSG00000164089">
    <property type="expression patterns" value="Expressed in cranial nerve II and 152 other cell types or tissues"/>
</dbReference>
<accession>D6RE94</accession>
<name>D6RE94_HUMAN</name>
<dbReference type="AlphaFoldDB" id="D6RE94"/>